<dbReference type="GO" id="GO:0000981">
    <property type="term" value="F:DNA-binding transcription factor activity, RNA polymerase II-specific"/>
    <property type="evidence" value="ECO:0007669"/>
    <property type="project" value="TreeGrafter"/>
</dbReference>
<comment type="subcellular location">
    <subcellularLocation>
        <location evidence="1">Nucleus</location>
    </subcellularLocation>
</comment>
<dbReference type="EMBL" id="JABSTV010001252">
    <property type="protein sequence ID" value="KAH7948059.1"/>
    <property type="molecule type" value="Genomic_DNA"/>
</dbReference>
<dbReference type="AlphaFoldDB" id="A0A9D4SUW2"/>
<keyword evidence="2" id="KW-0805">Transcription regulation</keyword>
<comment type="caution">
    <text evidence="7">The sequence shown here is derived from an EMBL/GenBank/DDBJ whole genome shotgun (WGS) entry which is preliminary data.</text>
</comment>
<reference evidence="7" key="1">
    <citation type="journal article" date="2020" name="Cell">
        <title>Large-Scale Comparative Analyses of Tick Genomes Elucidate Their Genetic Diversity and Vector Capacities.</title>
        <authorList>
            <consortium name="Tick Genome and Microbiome Consortium (TIGMIC)"/>
            <person name="Jia N."/>
            <person name="Wang J."/>
            <person name="Shi W."/>
            <person name="Du L."/>
            <person name="Sun Y."/>
            <person name="Zhan W."/>
            <person name="Jiang J.F."/>
            <person name="Wang Q."/>
            <person name="Zhang B."/>
            <person name="Ji P."/>
            <person name="Bell-Sakyi L."/>
            <person name="Cui X.M."/>
            <person name="Yuan T.T."/>
            <person name="Jiang B.G."/>
            <person name="Yang W.F."/>
            <person name="Lam T.T."/>
            <person name="Chang Q.C."/>
            <person name="Ding S.J."/>
            <person name="Wang X.J."/>
            <person name="Zhu J.G."/>
            <person name="Ruan X.D."/>
            <person name="Zhao L."/>
            <person name="Wei J.T."/>
            <person name="Ye R.Z."/>
            <person name="Que T.C."/>
            <person name="Du C.H."/>
            <person name="Zhou Y.H."/>
            <person name="Cheng J.X."/>
            <person name="Dai P.F."/>
            <person name="Guo W.B."/>
            <person name="Han X.H."/>
            <person name="Huang E.J."/>
            <person name="Li L.F."/>
            <person name="Wei W."/>
            <person name="Gao Y.C."/>
            <person name="Liu J.Z."/>
            <person name="Shao H.Z."/>
            <person name="Wang X."/>
            <person name="Wang C.C."/>
            <person name="Yang T.C."/>
            <person name="Huo Q.B."/>
            <person name="Li W."/>
            <person name="Chen H.Y."/>
            <person name="Chen S.E."/>
            <person name="Zhou L.G."/>
            <person name="Ni X.B."/>
            <person name="Tian J.H."/>
            <person name="Sheng Y."/>
            <person name="Liu T."/>
            <person name="Pan Y.S."/>
            <person name="Xia L.Y."/>
            <person name="Li J."/>
            <person name="Zhao F."/>
            <person name="Cao W.C."/>
        </authorList>
    </citation>
    <scope>NUCLEOTIDE SEQUENCE</scope>
    <source>
        <strain evidence="7">Rsan-2018</strain>
    </source>
</reference>
<evidence type="ECO:0000256" key="5">
    <source>
        <dbReference type="SAM" id="MobiDB-lite"/>
    </source>
</evidence>
<dbReference type="GO" id="GO:0000978">
    <property type="term" value="F:RNA polymerase II cis-regulatory region sequence-specific DNA binding"/>
    <property type="evidence" value="ECO:0007669"/>
    <property type="project" value="TreeGrafter"/>
</dbReference>
<dbReference type="PANTHER" id="PTHR11950">
    <property type="entry name" value="RUNT RELATED"/>
    <property type="match status" value="1"/>
</dbReference>
<evidence type="ECO:0000256" key="2">
    <source>
        <dbReference type="ARBA" id="ARBA00023015"/>
    </source>
</evidence>
<keyword evidence="4" id="KW-0539">Nucleus</keyword>
<sequence>MRSGGETAAVSGLVGERSRVAAKRRVAVVGRRAVREVGEEEAEAVRRRCGLADGRFGQSPQTSEGRRVRVRVRWARQRSMHLPAAAADQGSKQQPPREQHTTSTHREPSSQRRRSRMAEMVLPGERALTQVLAEHPGELMRTGSPNMVCSVLPVTGDPTRLYRWRSRAVDWRFAA</sequence>
<dbReference type="InterPro" id="IPR000040">
    <property type="entry name" value="AML1_Runt"/>
</dbReference>
<dbReference type="Gene3D" id="2.60.40.720">
    <property type="match status" value="1"/>
</dbReference>
<keyword evidence="8" id="KW-1185">Reference proteome</keyword>
<dbReference type="InterPro" id="IPR013524">
    <property type="entry name" value="Runt_dom"/>
</dbReference>
<evidence type="ECO:0000256" key="3">
    <source>
        <dbReference type="ARBA" id="ARBA00023163"/>
    </source>
</evidence>
<reference evidence="7" key="2">
    <citation type="submission" date="2021-09" db="EMBL/GenBank/DDBJ databases">
        <authorList>
            <person name="Jia N."/>
            <person name="Wang J."/>
            <person name="Shi W."/>
            <person name="Du L."/>
            <person name="Sun Y."/>
            <person name="Zhan W."/>
            <person name="Jiang J."/>
            <person name="Wang Q."/>
            <person name="Zhang B."/>
            <person name="Ji P."/>
            <person name="Sakyi L.B."/>
            <person name="Cui X."/>
            <person name="Yuan T."/>
            <person name="Jiang B."/>
            <person name="Yang W."/>
            <person name="Lam T.T.-Y."/>
            <person name="Chang Q."/>
            <person name="Ding S."/>
            <person name="Wang X."/>
            <person name="Zhu J."/>
            <person name="Ruan X."/>
            <person name="Zhao L."/>
            <person name="Wei J."/>
            <person name="Que T."/>
            <person name="Du C."/>
            <person name="Cheng J."/>
            <person name="Dai P."/>
            <person name="Han X."/>
            <person name="Huang E."/>
            <person name="Gao Y."/>
            <person name="Liu J."/>
            <person name="Shao H."/>
            <person name="Ye R."/>
            <person name="Li L."/>
            <person name="Wei W."/>
            <person name="Wang X."/>
            <person name="Wang C."/>
            <person name="Huo Q."/>
            <person name="Li W."/>
            <person name="Guo W."/>
            <person name="Chen H."/>
            <person name="Chen S."/>
            <person name="Zhou L."/>
            <person name="Zhou L."/>
            <person name="Ni X."/>
            <person name="Tian J."/>
            <person name="Zhou Y."/>
            <person name="Sheng Y."/>
            <person name="Liu T."/>
            <person name="Pan Y."/>
            <person name="Xia L."/>
            <person name="Li J."/>
            <person name="Zhao F."/>
            <person name="Cao W."/>
        </authorList>
    </citation>
    <scope>NUCLEOTIDE SEQUENCE</scope>
    <source>
        <strain evidence="7">Rsan-2018</strain>
        <tissue evidence="7">Larvae</tissue>
    </source>
</reference>
<evidence type="ECO:0000313" key="7">
    <source>
        <dbReference type="EMBL" id="KAH7948059.1"/>
    </source>
</evidence>
<keyword evidence="3" id="KW-0804">Transcription</keyword>
<dbReference type="PROSITE" id="PS51062">
    <property type="entry name" value="RUNT"/>
    <property type="match status" value="1"/>
</dbReference>
<dbReference type="GO" id="GO:0005634">
    <property type="term" value="C:nucleus"/>
    <property type="evidence" value="ECO:0007669"/>
    <property type="project" value="UniProtKB-SubCell"/>
</dbReference>
<accession>A0A9D4SUW2</accession>
<evidence type="ECO:0000313" key="8">
    <source>
        <dbReference type="Proteomes" id="UP000821837"/>
    </source>
</evidence>
<evidence type="ECO:0000256" key="1">
    <source>
        <dbReference type="ARBA" id="ARBA00004123"/>
    </source>
</evidence>
<dbReference type="Proteomes" id="UP000821837">
    <property type="component" value="Chromosome 6"/>
</dbReference>
<feature type="domain" description="Runt" evidence="6">
    <location>
        <begin position="127"/>
        <end position="175"/>
    </location>
</feature>
<dbReference type="PRINTS" id="PR00967">
    <property type="entry name" value="ONCOGENEAML1"/>
</dbReference>
<protein>
    <recommendedName>
        <fullName evidence="6">Runt domain-containing protein</fullName>
    </recommendedName>
</protein>
<dbReference type="VEuPathDB" id="VectorBase:RSAN_046518"/>
<evidence type="ECO:0000259" key="6">
    <source>
        <dbReference type="PROSITE" id="PS51062"/>
    </source>
</evidence>
<feature type="compositionally biased region" description="Basic and acidic residues" evidence="5">
    <location>
        <begin position="95"/>
        <end position="110"/>
    </location>
</feature>
<evidence type="ECO:0000256" key="4">
    <source>
        <dbReference type="ARBA" id="ARBA00023242"/>
    </source>
</evidence>
<dbReference type="GO" id="GO:0005524">
    <property type="term" value="F:ATP binding"/>
    <property type="evidence" value="ECO:0007669"/>
    <property type="project" value="InterPro"/>
</dbReference>
<name>A0A9D4SUW2_RHISA</name>
<feature type="compositionally biased region" description="Basic residues" evidence="5">
    <location>
        <begin position="68"/>
        <end position="79"/>
    </location>
</feature>
<organism evidence="7 8">
    <name type="scientific">Rhipicephalus sanguineus</name>
    <name type="common">Brown dog tick</name>
    <name type="synonym">Ixodes sanguineus</name>
    <dbReference type="NCBI Taxonomy" id="34632"/>
    <lineage>
        <taxon>Eukaryota</taxon>
        <taxon>Metazoa</taxon>
        <taxon>Ecdysozoa</taxon>
        <taxon>Arthropoda</taxon>
        <taxon>Chelicerata</taxon>
        <taxon>Arachnida</taxon>
        <taxon>Acari</taxon>
        <taxon>Parasitiformes</taxon>
        <taxon>Ixodida</taxon>
        <taxon>Ixodoidea</taxon>
        <taxon>Ixodidae</taxon>
        <taxon>Rhipicephalinae</taxon>
        <taxon>Rhipicephalus</taxon>
        <taxon>Rhipicephalus</taxon>
    </lineage>
</organism>
<proteinExistence type="predicted"/>
<feature type="region of interest" description="Disordered" evidence="5">
    <location>
        <begin position="48"/>
        <end position="116"/>
    </location>
</feature>
<dbReference type="InterPro" id="IPR012346">
    <property type="entry name" value="p53/RUNT-type_TF_DNA-bd_sf"/>
</dbReference>
<gene>
    <name evidence="7" type="ORF">HPB52_018200</name>
</gene>
<dbReference type="PANTHER" id="PTHR11950:SF31">
    <property type="entry name" value="SEGMENTATION PROTEIN RUNT"/>
    <property type="match status" value="1"/>
</dbReference>